<evidence type="ECO:0000313" key="2">
    <source>
        <dbReference type="Proteomes" id="UP000185604"/>
    </source>
</evidence>
<dbReference type="AlphaFoldDB" id="A0A7Z1B6A8"/>
<dbReference type="EMBL" id="LKPO01000001">
    <property type="protein sequence ID" value="OLF98667.1"/>
    <property type="molecule type" value="Genomic_DNA"/>
</dbReference>
<protein>
    <submittedName>
        <fullName evidence="1">Uncharacterized protein</fullName>
    </submittedName>
</protein>
<organism evidence="1 2">
    <name type="scientific">Bacillus paralicheniformis</name>
    <dbReference type="NCBI Taxonomy" id="1648923"/>
    <lineage>
        <taxon>Bacteria</taxon>
        <taxon>Bacillati</taxon>
        <taxon>Bacillota</taxon>
        <taxon>Bacilli</taxon>
        <taxon>Bacillales</taxon>
        <taxon>Bacillaceae</taxon>
        <taxon>Bacillus</taxon>
    </lineage>
</organism>
<gene>
    <name evidence="1" type="ORF">B4121_0194</name>
</gene>
<reference evidence="1 2" key="1">
    <citation type="journal article" date="2016" name="Front. Microbiol.">
        <title>High-Level Heat Resistance of Spores of Bacillus amyloliquefaciens and Bacillus licheniformis Results from the Presence of a spoVA Operon in a Tn1546 Transposon.</title>
        <authorList>
            <person name="Berendsen E.M."/>
            <person name="Koning R.A."/>
            <person name="Boekhorst J."/>
            <person name="de Jong A."/>
            <person name="Kuipers O.P."/>
            <person name="Wells-Bennik M.H."/>
        </authorList>
    </citation>
    <scope>NUCLEOTIDE SEQUENCE [LARGE SCALE GENOMIC DNA]</scope>
    <source>
        <strain evidence="1 2">B4121</strain>
    </source>
</reference>
<dbReference type="Proteomes" id="UP000185604">
    <property type="component" value="Unassembled WGS sequence"/>
</dbReference>
<proteinExistence type="predicted"/>
<accession>A0A7Z1B6A8</accession>
<evidence type="ECO:0000313" key="1">
    <source>
        <dbReference type="EMBL" id="OLF98667.1"/>
    </source>
</evidence>
<comment type="caution">
    <text evidence="1">The sequence shown here is derived from an EMBL/GenBank/DDBJ whole genome shotgun (WGS) entry which is preliminary data.</text>
</comment>
<sequence length="39" mass="4459">MKVFAGDQTAERKYQLTLLIQPLVQKCETGDQQYVRTAS</sequence>
<name>A0A7Z1B6A8_9BACI</name>